<feature type="transmembrane region" description="Helical" evidence="1">
    <location>
        <begin position="12"/>
        <end position="29"/>
    </location>
</feature>
<organism evidence="2 3">
    <name type="scientific">Pseudazoarcus pumilus</name>
    <dbReference type="NCBI Taxonomy" id="2067960"/>
    <lineage>
        <taxon>Bacteria</taxon>
        <taxon>Pseudomonadati</taxon>
        <taxon>Pseudomonadota</taxon>
        <taxon>Betaproteobacteria</taxon>
        <taxon>Rhodocyclales</taxon>
        <taxon>Zoogloeaceae</taxon>
        <taxon>Pseudazoarcus</taxon>
    </lineage>
</organism>
<dbReference type="Proteomes" id="UP000242205">
    <property type="component" value="Chromosome"/>
</dbReference>
<accession>A0A2I6S8Z2</accession>
<feature type="transmembrane region" description="Helical" evidence="1">
    <location>
        <begin position="171"/>
        <end position="190"/>
    </location>
</feature>
<dbReference type="OrthoDB" id="9178790at2"/>
<dbReference type="RefSeq" id="WP_102247761.1">
    <property type="nucleotide sequence ID" value="NZ_CP025682.1"/>
</dbReference>
<evidence type="ECO:0008006" key="4">
    <source>
        <dbReference type="Google" id="ProtNLM"/>
    </source>
</evidence>
<dbReference type="EMBL" id="CP025682">
    <property type="protein sequence ID" value="AUN95716.1"/>
    <property type="molecule type" value="Genomic_DNA"/>
</dbReference>
<feature type="transmembrane region" description="Helical" evidence="1">
    <location>
        <begin position="143"/>
        <end position="159"/>
    </location>
</feature>
<proteinExistence type="predicted"/>
<evidence type="ECO:0000256" key="1">
    <source>
        <dbReference type="SAM" id="Phobius"/>
    </source>
</evidence>
<dbReference type="KEGG" id="atw:C0099_12705"/>
<dbReference type="AlphaFoldDB" id="A0A2I6S8Z2"/>
<keyword evidence="3" id="KW-1185">Reference proteome</keyword>
<keyword evidence="1" id="KW-0812">Transmembrane</keyword>
<sequence length="194" mass="21741">MRWIDHLNLRTLSYAAIALVCGLSIFMLVDLRGLGMLPLSFSEPFSSANLQGRNVIWARLWEAFIHADAWQMIIGMGLAADSFATTYYAFTGHLVGARAHNSYLYLILCTGVLGFGLFAAFVIEVLRHVSRLIGHDDEESVRLGLLTGLFLLIFPWFSLTTEIVIRPQLMVLLFFFAGVAVQRSLLITSVDKKR</sequence>
<protein>
    <recommendedName>
        <fullName evidence="4">O-antigen ligase domain-containing protein</fullName>
    </recommendedName>
</protein>
<reference evidence="2 3" key="1">
    <citation type="submission" date="2018-01" db="EMBL/GenBank/DDBJ databases">
        <authorList>
            <person name="Fu G.-Y."/>
        </authorList>
    </citation>
    <scope>NUCLEOTIDE SEQUENCE [LARGE SCALE GENOMIC DNA]</scope>
    <source>
        <strain evidence="2 3">SY39</strain>
    </source>
</reference>
<keyword evidence="1" id="KW-0472">Membrane</keyword>
<name>A0A2I6S8Z2_9RHOO</name>
<gene>
    <name evidence="2" type="ORF">C0099_12705</name>
</gene>
<feature type="transmembrane region" description="Helical" evidence="1">
    <location>
        <begin position="69"/>
        <end position="90"/>
    </location>
</feature>
<evidence type="ECO:0000313" key="3">
    <source>
        <dbReference type="Proteomes" id="UP000242205"/>
    </source>
</evidence>
<keyword evidence="1" id="KW-1133">Transmembrane helix</keyword>
<evidence type="ECO:0000313" key="2">
    <source>
        <dbReference type="EMBL" id="AUN95716.1"/>
    </source>
</evidence>
<feature type="transmembrane region" description="Helical" evidence="1">
    <location>
        <begin position="102"/>
        <end position="123"/>
    </location>
</feature>